<comment type="caution">
    <text evidence="1">The sequence shown here is derived from an EMBL/GenBank/DDBJ whole genome shotgun (WGS) entry which is preliminary data.</text>
</comment>
<sequence>MIKINHEFSTFLDIARYEKIVRNNDLISTVLNLALLMENFTNIYIKEISPEEFHDIFLDKKQKQHFKLNVAKSLGLPRSLADAITKLSGIRNNFAHKLDYELKDEEIIEFEQYVEKITAKEICRSGALNYNEVDSFLSSGVKIKGSDDYTSNKVIGRLVNTTYMLANKAAFFSIDEFNRRGILSLG</sequence>
<proteinExistence type="predicted"/>
<accession>A0AAE4MWV5</accession>
<protein>
    <recommendedName>
        <fullName evidence="3">DUF4145 domain-containing protein</fullName>
    </recommendedName>
</protein>
<dbReference type="EMBL" id="JAWHXQ010000086">
    <property type="protein sequence ID" value="MDV0614804.1"/>
    <property type="molecule type" value="Genomic_DNA"/>
</dbReference>
<evidence type="ECO:0000313" key="1">
    <source>
        <dbReference type="EMBL" id="MDV0614804.1"/>
    </source>
</evidence>
<dbReference type="AlphaFoldDB" id="A0AAE4MWV5"/>
<dbReference type="RefSeq" id="WP_140415667.1">
    <property type="nucleotide sequence ID" value="NZ_JAWHXQ010000086.1"/>
</dbReference>
<gene>
    <name evidence="1" type="ORF">RZO73_30575</name>
</gene>
<evidence type="ECO:0000313" key="2">
    <source>
        <dbReference type="Proteomes" id="UP001187239"/>
    </source>
</evidence>
<name>A0AAE4MWV5_9ENTR</name>
<evidence type="ECO:0008006" key="3">
    <source>
        <dbReference type="Google" id="ProtNLM"/>
    </source>
</evidence>
<dbReference type="Proteomes" id="UP001187239">
    <property type="component" value="Unassembled WGS sequence"/>
</dbReference>
<organism evidence="1 2">
    <name type="scientific">Klebsiella quasipneumoniae subsp. similipneumoniae</name>
    <dbReference type="NCBI Taxonomy" id="1463164"/>
    <lineage>
        <taxon>Bacteria</taxon>
        <taxon>Pseudomonadati</taxon>
        <taxon>Pseudomonadota</taxon>
        <taxon>Gammaproteobacteria</taxon>
        <taxon>Enterobacterales</taxon>
        <taxon>Enterobacteriaceae</taxon>
        <taxon>Klebsiella/Raoultella group</taxon>
        <taxon>Klebsiella</taxon>
        <taxon>Klebsiella pneumoniae complex</taxon>
    </lineage>
</organism>
<reference evidence="1" key="1">
    <citation type="submission" date="2023-10" db="EMBL/GenBank/DDBJ databases">
        <title>Surveillance and assessment of the effects of hospital wastewater treatment on clearance of pathogenic bacterial and antimicrobial resistance genes.</title>
        <authorList>
            <person name="Wu Y."/>
        </authorList>
    </citation>
    <scope>NUCLEOTIDE SEQUENCE</scope>
    <source>
        <strain evidence="1">23-M-SY-8</strain>
    </source>
</reference>